<keyword evidence="2 3" id="KW-0802">TPR repeat</keyword>
<keyword evidence="6" id="KW-1185">Reference proteome</keyword>
<dbReference type="Pfam" id="PF14559">
    <property type="entry name" value="TPR_19"/>
    <property type="match status" value="2"/>
</dbReference>
<keyword evidence="4" id="KW-0472">Membrane</keyword>
<keyword evidence="4" id="KW-0812">Transmembrane</keyword>
<protein>
    <submittedName>
        <fullName evidence="5">Tetratricopeptide repeat protein</fullName>
    </submittedName>
</protein>
<dbReference type="Proteomes" id="UP000269669">
    <property type="component" value="Unassembled WGS sequence"/>
</dbReference>
<feature type="repeat" description="TPR" evidence="3">
    <location>
        <begin position="341"/>
        <end position="374"/>
    </location>
</feature>
<evidence type="ECO:0000256" key="3">
    <source>
        <dbReference type="PROSITE-ProRule" id="PRU00339"/>
    </source>
</evidence>
<dbReference type="InterPro" id="IPR050498">
    <property type="entry name" value="Ycf3"/>
</dbReference>
<dbReference type="InterPro" id="IPR019734">
    <property type="entry name" value="TPR_rpt"/>
</dbReference>
<reference evidence="5 6" key="1">
    <citation type="submission" date="2018-12" db="EMBL/GenBank/DDBJ databases">
        <title>Sequencing of bacterial isolates from soil warming experiment in Harvard Forest, Massachusetts, USA.</title>
        <authorList>
            <person name="Deangelis K."/>
        </authorList>
    </citation>
    <scope>NUCLEOTIDE SEQUENCE [LARGE SCALE GENOMIC DNA]</scope>
    <source>
        <strain evidence="5 6">EB153</strain>
    </source>
</reference>
<evidence type="ECO:0000256" key="4">
    <source>
        <dbReference type="SAM" id="Phobius"/>
    </source>
</evidence>
<keyword evidence="1" id="KW-0677">Repeat</keyword>
<accession>A0A3R9PVU8</accession>
<evidence type="ECO:0000256" key="1">
    <source>
        <dbReference type="ARBA" id="ARBA00022737"/>
    </source>
</evidence>
<proteinExistence type="predicted"/>
<dbReference type="SMART" id="SM00028">
    <property type="entry name" value="TPR"/>
    <property type="match status" value="8"/>
</dbReference>
<keyword evidence="4" id="KW-1133">Transmembrane helix</keyword>
<evidence type="ECO:0000256" key="2">
    <source>
        <dbReference type="ARBA" id="ARBA00022803"/>
    </source>
</evidence>
<dbReference type="RefSeq" id="WP_185827313.1">
    <property type="nucleotide sequence ID" value="NZ_RSDW01000001.1"/>
</dbReference>
<dbReference type="PANTHER" id="PTHR44858">
    <property type="entry name" value="TETRATRICOPEPTIDE REPEAT PROTEIN 6"/>
    <property type="match status" value="1"/>
</dbReference>
<name>A0A3R9PVU8_9BACT</name>
<organism evidence="5 6">
    <name type="scientific">Edaphobacter aggregans</name>
    <dbReference type="NCBI Taxonomy" id="570835"/>
    <lineage>
        <taxon>Bacteria</taxon>
        <taxon>Pseudomonadati</taxon>
        <taxon>Acidobacteriota</taxon>
        <taxon>Terriglobia</taxon>
        <taxon>Terriglobales</taxon>
        <taxon>Acidobacteriaceae</taxon>
        <taxon>Edaphobacter</taxon>
    </lineage>
</organism>
<dbReference type="InterPro" id="IPR011990">
    <property type="entry name" value="TPR-like_helical_dom_sf"/>
</dbReference>
<evidence type="ECO:0000313" key="6">
    <source>
        <dbReference type="Proteomes" id="UP000269669"/>
    </source>
</evidence>
<evidence type="ECO:0000313" key="5">
    <source>
        <dbReference type="EMBL" id="RSL19004.1"/>
    </source>
</evidence>
<dbReference type="SUPFAM" id="SSF48452">
    <property type="entry name" value="TPR-like"/>
    <property type="match status" value="1"/>
</dbReference>
<dbReference type="EMBL" id="RSDW01000001">
    <property type="protein sequence ID" value="RSL19004.1"/>
    <property type="molecule type" value="Genomic_DNA"/>
</dbReference>
<sequence length="390" mass="42626">MLFSSRNTRNNTLQDEGAVVILQAIRRAGKNNISCVFALMLASFALNLGSMLAIAAETASTSSELLEQGRKLLEAGRLAEAESVLDRAEKFAPSDPVILTLDAKVKGRLGEYSTAVALLKRVIQLTPQAAQAHVDLAIALADSGDLNSALAETATAISIAPALAIAHLNRARILSDMKEDREAGDEFALAARLAPVNPDCYFYWSLAERAQGNFTKENELLRKVVKLQPGNVKAHIMLASNMLYQNRTAEAIAELRAALAIDPNSTQALYKLSRALHSIDPMESEELRTRFDRLKAQNSVVDQAKTQANEAFHAFTVQDLRESVRLFSEALETCGDCEIESTLHRDLGLTLCRDGQFERGAEELRKALALNPEDRDAAKALEAIRVLKTK</sequence>
<dbReference type="Gene3D" id="1.25.40.10">
    <property type="entry name" value="Tetratricopeptide repeat domain"/>
    <property type="match status" value="3"/>
</dbReference>
<dbReference type="PANTHER" id="PTHR44858:SF1">
    <property type="entry name" value="UDP-N-ACETYLGLUCOSAMINE--PEPTIDE N-ACETYLGLUCOSAMINYLTRANSFERASE SPINDLY-RELATED"/>
    <property type="match status" value="1"/>
</dbReference>
<feature type="transmembrane region" description="Helical" evidence="4">
    <location>
        <begin position="35"/>
        <end position="56"/>
    </location>
</feature>
<dbReference type="PROSITE" id="PS50005">
    <property type="entry name" value="TPR"/>
    <property type="match status" value="1"/>
</dbReference>
<dbReference type="AlphaFoldDB" id="A0A3R9PVU8"/>
<comment type="caution">
    <text evidence="5">The sequence shown here is derived from an EMBL/GenBank/DDBJ whole genome shotgun (WGS) entry which is preliminary data.</text>
</comment>
<gene>
    <name evidence="5" type="ORF">EDE15_4616</name>
</gene>